<dbReference type="InterPro" id="IPR036770">
    <property type="entry name" value="Ankyrin_rpt-contain_sf"/>
</dbReference>
<dbReference type="KEGG" id="vg:16512291"/>
<name>S4VRL7_9VIRU</name>
<dbReference type="RefSeq" id="YP_008318689.1">
    <property type="nucleotide sequence ID" value="NC_021858.1"/>
</dbReference>
<evidence type="ECO:0000313" key="2">
    <source>
        <dbReference type="Proteomes" id="UP000201566"/>
    </source>
</evidence>
<reference evidence="1 2" key="1">
    <citation type="journal article" date="2013" name="Science">
        <title>Pandoraviruses: amoeba viruses with genomes up to 2.5 Mb reaching that of parasitic eukaryotes.</title>
        <authorList>
            <person name="Philippe N."/>
            <person name="Legendre M."/>
            <person name="Doutre G."/>
            <person name="Coute Y."/>
            <person name="Poirot O."/>
            <person name="Lescot M."/>
            <person name="Arslan D."/>
            <person name="Seltzer V."/>
            <person name="Bertaux L."/>
            <person name="Bruley C."/>
            <person name="Garin J."/>
            <person name="Claverie J.M."/>
            <person name="Abergel C."/>
        </authorList>
    </citation>
    <scope>NUCLEOTIDE SEQUENCE [LARGE SCALE GENOMIC DNA]</scope>
    <source>
        <strain evidence="1">Melbourne</strain>
    </source>
</reference>
<dbReference type="Gene3D" id="1.25.40.20">
    <property type="entry name" value="Ankyrin repeat-containing domain"/>
    <property type="match status" value="1"/>
</dbReference>
<dbReference type="GeneID" id="16512291"/>
<evidence type="ECO:0000313" key="1">
    <source>
        <dbReference type="EMBL" id="AGO82020.1"/>
    </source>
</evidence>
<organism evidence="1 2">
    <name type="scientific">Pandoravirus dulcis</name>
    <dbReference type="NCBI Taxonomy" id="1349409"/>
    <lineage>
        <taxon>Viruses</taxon>
        <taxon>Pandoravirus</taxon>
    </lineage>
</organism>
<proteinExistence type="predicted"/>
<evidence type="ECO:0008006" key="3">
    <source>
        <dbReference type="Google" id="ProtNLM"/>
    </source>
</evidence>
<accession>S4VRL7</accession>
<dbReference type="Proteomes" id="UP000201566">
    <property type="component" value="Segment"/>
</dbReference>
<sequence>MCADVDPRDGARCGPTRFDALPAEILALIANGADAAGNPILDPRYRFHLAQVSRALRACVSNPAKADAARLARHPGATQAWIEGRGASIALAVQQHESRFRDATPPTATASPEGPTYAATTIVIPADPYRGQVASMLATAPARQVVRAFTDIVERLAATATDWFPGVDAVFCRGRRVDDGPETLSQRALTCRNVLVLACRLGRTDVVDDILRWYDVHHPATARACLHAAVTMDNGALAAALICRSARQGGGHPARAKHCRSVQALFKGALEMAASNGKIDAMRWLMAGAPVGGTTRIDPFVVAWRTPSSLEHDCHERGCAFAATDSARMFVPWVLCAAANNRVDVFARAAAEGWAYTVDYALACAVAHGSLDVADFIASSTGSNIETRHGWVSEIGDVIVFNPLVATDGVRLARGLEWLRSRDAALSLKDTVDMVEQFHTRPDLVACLLDADTPLPDAMVRPFLDGDRMAEMMQCGQWSLLSRVIVAYGRAADEARSIGKRPAAPGWWRMGAERVDVVHTPHGPCLGNATGDSIGALTALHRMACMCGMLVESAPDDGQVQRNADGADHHDAAIETACWRRWCSPEPLVARKSDHDDVDAMMNAQYKEKTRRMLADLSAAGLVLTGDAHPPL</sequence>
<dbReference type="EMBL" id="KC977570">
    <property type="protein sequence ID" value="AGO82020.1"/>
    <property type="molecule type" value="Genomic_DNA"/>
</dbReference>
<protein>
    <recommendedName>
        <fullName evidence="3">Ankyrin repeat domain containing protein</fullName>
    </recommendedName>
</protein>
<gene>
    <name evidence="1" type="ORF">pdul_cds_114</name>
</gene>